<dbReference type="FunFam" id="3.30.230.70:FF:000017">
    <property type="entry name" value="Exosome complex component Rrp42"/>
    <property type="match status" value="1"/>
</dbReference>
<keyword evidence="4" id="KW-0963">Cytoplasm</keyword>
<evidence type="ECO:0000256" key="3">
    <source>
        <dbReference type="ARBA" id="ARBA00006678"/>
    </source>
</evidence>
<dbReference type="Gene3D" id="3.30.230.70">
    <property type="entry name" value="GHMP Kinase, N-terminal domain"/>
    <property type="match status" value="1"/>
</dbReference>
<dbReference type="GO" id="GO:0034475">
    <property type="term" value="P:U4 snRNA 3'-end processing"/>
    <property type="evidence" value="ECO:0007669"/>
    <property type="project" value="TreeGrafter"/>
</dbReference>
<dbReference type="GO" id="GO:0071035">
    <property type="term" value="P:nuclear polyadenylation-dependent rRNA catabolic process"/>
    <property type="evidence" value="ECO:0007669"/>
    <property type="project" value="TreeGrafter"/>
</dbReference>
<evidence type="ECO:0000256" key="4">
    <source>
        <dbReference type="ARBA" id="ARBA00022490"/>
    </source>
</evidence>
<dbReference type="GO" id="GO:0035925">
    <property type="term" value="F:mRNA 3'-UTR AU-rich region binding"/>
    <property type="evidence" value="ECO:0007669"/>
    <property type="project" value="TreeGrafter"/>
</dbReference>
<dbReference type="GO" id="GO:0005730">
    <property type="term" value="C:nucleolus"/>
    <property type="evidence" value="ECO:0007669"/>
    <property type="project" value="UniProtKB-SubCell"/>
</dbReference>
<dbReference type="OrthoDB" id="45882at2759"/>
<dbReference type="InterPro" id="IPR036345">
    <property type="entry name" value="ExoRNase_PH_dom2_sf"/>
</dbReference>
<evidence type="ECO:0000256" key="8">
    <source>
        <dbReference type="ARBA" id="ARBA00023242"/>
    </source>
</evidence>
<dbReference type="GO" id="GO:0000176">
    <property type="term" value="C:nuclear exosome (RNase complex)"/>
    <property type="evidence" value="ECO:0007669"/>
    <property type="project" value="TreeGrafter"/>
</dbReference>
<accession>A0A2T7PL87</accession>
<keyword evidence="8" id="KW-0539">Nucleus</keyword>
<dbReference type="InterPro" id="IPR033196">
    <property type="entry name" value="Rrp43"/>
</dbReference>
<evidence type="ECO:0000256" key="5">
    <source>
        <dbReference type="ARBA" id="ARBA00022552"/>
    </source>
</evidence>
<dbReference type="SUPFAM" id="SSF55666">
    <property type="entry name" value="Ribonuclease PH domain 2-like"/>
    <property type="match status" value="1"/>
</dbReference>
<evidence type="ECO:0000256" key="1">
    <source>
        <dbReference type="ARBA" id="ARBA00004496"/>
    </source>
</evidence>
<dbReference type="InterPro" id="IPR027408">
    <property type="entry name" value="PNPase/RNase_PH_dom_sf"/>
</dbReference>
<comment type="similarity">
    <text evidence="3">Belongs to the RNase PH family.</text>
</comment>
<name>A0A2T7PL87_POMCA</name>
<dbReference type="GO" id="GO:0034476">
    <property type="term" value="P:U5 snRNA 3'-end processing"/>
    <property type="evidence" value="ECO:0007669"/>
    <property type="project" value="TreeGrafter"/>
</dbReference>
<dbReference type="Pfam" id="PF03725">
    <property type="entry name" value="RNase_PH_C"/>
    <property type="match status" value="1"/>
</dbReference>
<evidence type="ECO:0000256" key="7">
    <source>
        <dbReference type="ARBA" id="ARBA00022884"/>
    </source>
</evidence>
<sequence>MADAFRCALPKEYYRQFIERDVRPDGRELGEFRPTVLNIGSISTAEGSAIVKLGNTSVICGVKAELAEPKAETPQEGYLVPNVELSALCSSQFRPGPPGEQAQVLSQLMVNIIKNFHSVPLEDLCVVAGKLVWVLYIDLICLDYGGNLIDACVLALTAALKNTALPSISVEEETQKINADITKHNMLQLACTPISASFAIFDNTILLVDPTSEEEALSTGTVTVVTDGEKIFEMDKSGGSQITSEQRQMCFRRAFQRHREGIKLIEDTMSSVDR</sequence>
<dbReference type="InterPro" id="IPR050590">
    <property type="entry name" value="Exosome_comp_Rrp42_subfam"/>
</dbReference>
<dbReference type="InterPro" id="IPR001247">
    <property type="entry name" value="ExoRNase_PH_dom1"/>
</dbReference>
<dbReference type="STRING" id="400727.A0A2T7PL87"/>
<keyword evidence="13" id="KW-1185">Reference proteome</keyword>
<dbReference type="Pfam" id="PF01138">
    <property type="entry name" value="RNase_PH"/>
    <property type="match status" value="1"/>
</dbReference>
<dbReference type="PANTHER" id="PTHR11097:SF9">
    <property type="entry name" value="EXOSOME COMPLEX COMPONENT RRP43"/>
    <property type="match status" value="1"/>
</dbReference>
<comment type="subcellular location">
    <subcellularLocation>
        <location evidence="1">Cytoplasm</location>
    </subcellularLocation>
    <subcellularLocation>
        <location evidence="2">Nucleus</location>
        <location evidence="2">Nucleolus</location>
    </subcellularLocation>
</comment>
<dbReference type="PANTHER" id="PTHR11097">
    <property type="entry name" value="EXOSOME COMPLEX EXONUCLEASE RIBOSOMAL RNA PROCESSING PROTEIN"/>
    <property type="match status" value="1"/>
</dbReference>
<evidence type="ECO:0000313" key="12">
    <source>
        <dbReference type="EMBL" id="PVD34164.1"/>
    </source>
</evidence>
<reference evidence="12 13" key="1">
    <citation type="submission" date="2018-04" db="EMBL/GenBank/DDBJ databases">
        <title>The genome of golden apple snail Pomacea canaliculata provides insight into stress tolerance and invasive adaptation.</title>
        <authorList>
            <person name="Liu C."/>
            <person name="Liu B."/>
            <person name="Ren Y."/>
            <person name="Zhang Y."/>
            <person name="Wang H."/>
            <person name="Li S."/>
            <person name="Jiang F."/>
            <person name="Yin L."/>
            <person name="Zhang G."/>
            <person name="Qian W."/>
            <person name="Fan W."/>
        </authorList>
    </citation>
    <scope>NUCLEOTIDE SEQUENCE [LARGE SCALE GENOMIC DNA]</scope>
    <source>
        <strain evidence="12">SZHN2017</strain>
        <tissue evidence="12">Muscle</tissue>
    </source>
</reference>
<dbReference type="InterPro" id="IPR020568">
    <property type="entry name" value="Ribosomal_Su5_D2-typ_SF"/>
</dbReference>
<dbReference type="GO" id="GO:0071038">
    <property type="term" value="P:TRAMP-dependent tRNA surveillance pathway"/>
    <property type="evidence" value="ECO:0007669"/>
    <property type="project" value="TreeGrafter"/>
</dbReference>
<dbReference type="EMBL" id="PZQS01000003">
    <property type="protein sequence ID" value="PVD34164.1"/>
    <property type="molecule type" value="Genomic_DNA"/>
</dbReference>
<evidence type="ECO:0000256" key="2">
    <source>
        <dbReference type="ARBA" id="ARBA00004604"/>
    </source>
</evidence>
<dbReference type="OMA" id="EIKAFWV"/>
<feature type="domain" description="Exoribonuclease phosphorolytic" evidence="10">
    <location>
        <begin position="31"/>
        <end position="166"/>
    </location>
</feature>
<comment type="caution">
    <text evidence="12">The sequence shown here is derived from an EMBL/GenBank/DDBJ whole genome shotgun (WGS) entry which is preliminary data.</text>
</comment>
<dbReference type="GO" id="GO:0016075">
    <property type="term" value="P:rRNA catabolic process"/>
    <property type="evidence" value="ECO:0007669"/>
    <property type="project" value="TreeGrafter"/>
</dbReference>
<organism evidence="12 13">
    <name type="scientific">Pomacea canaliculata</name>
    <name type="common">Golden apple snail</name>
    <dbReference type="NCBI Taxonomy" id="400727"/>
    <lineage>
        <taxon>Eukaryota</taxon>
        <taxon>Metazoa</taxon>
        <taxon>Spiralia</taxon>
        <taxon>Lophotrochozoa</taxon>
        <taxon>Mollusca</taxon>
        <taxon>Gastropoda</taxon>
        <taxon>Caenogastropoda</taxon>
        <taxon>Architaenioglossa</taxon>
        <taxon>Ampullarioidea</taxon>
        <taxon>Ampullariidae</taxon>
        <taxon>Pomacea</taxon>
    </lineage>
</organism>
<proteinExistence type="inferred from homology"/>
<dbReference type="AlphaFoldDB" id="A0A2T7PL87"/>
<dbReference type="SUPFAM" id="SSF54211">
    <property type="entry name" value="Ribosomal protein S5 domain 2-like"/>
    <property type="match status" value="1"/>
</dbReference>
<keyword evidence="5" id="KW-0698">rRNA processing</keyword>
<evidence type="ECO:0000259" key="11">
    <source>
        <dbReference type="Pfam" id="PF03725"/>
    </source>
</evidence>
<dbReference type="InterPro" id="IPR015847">
    <property type="entry name" value="ExoRNase_PH_dom2"/>
</dbReference>
<keyword evidence="6" id="KW-0271">Exosome</keyword>
<evidence type="ECO:0000256" key="6">
    <source>
        <dbReference type="ARBA" id="ARBA00022835"/>
    </source>
</evidence>
<feature type="domain" description="Exoribonuclease phosphorolytic" evidence="11">
    <location>
        <begin position="192"/>
        <end position="255"/>
    </location>
</feature>
<dbReference type="GO" id="GO:0034473">
    <property type="term" value="P:U1 snRNA 3'-end processing"/>
    <property type="evidence" value="ECO:0007669"/>
    <property type="project" value="TreeGrafter"/>
</dbReference>
<evidence type="ECO:0000256" key="9">
    <source>
        <dbReference type="ARBA" id="ARBA00030617"/>
    </source>
</evidence>
<evidence type="ECO:0000259" key="10">
    <source>
        <dbReference type="Pfam" id="PF01138"/>
    </source>
</evidence>
<gene>
    <name evidence="12" type="ORF">C0Q70_05427</name>
</gene>
<protein>
    <recommendedName>
        <fullName evidence="9">Ribosomal RNA-processing protein 43</fullName>
    </recommendedName>
</protein>
<dbReference type="GO" id="GO:0000177">
    <property type="term" value="C:cytoplasmic exosome (RNase complex)"/>
    <property type="evidence" value="ECO:0007669"/>
    <property type="project" value="TreeGrafter"/>
</dbReference>
<keyword evidence="7" id="KW-0694">RNA-binding</keyword>
<dbReference type="CDD" id="cd11369">
    <property type="entry name" value="RNase_PH_RRP43"/>
    <property type="match status" value="1"/>
</dbReference>
<dbReference type="GO" id="GO:0000467">
    <property type="term" value="P:exonucleolytic trimming to generate mature 3'-end of 5.8S rRNA from tricistronic rRNA transcript (SSU-rRNA, 5.8S rRNA, LSU-rRNA)"/>
    <property type="evidence" value="ECO:0007669"/>
    <property type="project" value="TreeGrafter"/>
</dbReference>
<dbReference type="GO" id="GO:0071028">
    <property type="term" value="P:nuclear mRNA surveillance"/>
    <property type="evidence" value="ECO:0007669"/>
    <property type="project" value="TreeGrafter"/>
</dbReference>
<evidence type="ECO:0000313" key="13">
    <source>
        <dbReference type="Proteomes" id="UP000245119"/>
    </source>
</evidence>
<dbReference type="Proteomes" id="UP000245119">
    <property type="component" value="Linkage Group LG3"/>
</dbReference>